<dbReference type="Pfam" id="PF03992">
    <property type="entry name" value="ABM"/>
    <property type="match status" value="1"/>
</dbReference>
<dbReference type="PANTHER" id="PTHR47585">
    <property type="match status" value="1"/>
</dbReference>
<dbReference type="InterPro" id="IPR020845">
    <property type="entry name" value="AMP-binding_CS"/>
</dbReference>
<dbReference type="SUPFAM" id="SSF56801">
    <property type="entry name" value="Acetyl-CoA synthetase-like"/>
    <property type="match status" value="1"/>
</dbReference>
<evidence type="ECO:0000256" key="1">
    <source>
        <dbReference type="RuleBase" id="RU361240"/>
    </source>
</evidence>
<dbReference type="Pfam" id="PF00501">
    <property type="entry name" value="AMP-binding"/>
    <property type="match status" value="1"/>
</dbReference>
<dbReference type="InterPro" id="IPR042099">
    <property type="entry name" value="ANL_N_sf"/>
</dbReference>
<dbReference type="STRING" id="100787.A0A0G4KCY7"/>
<evidence type="ECO:0000313" key="4">
    <source>
        <dbReference type="Proteomes" id="UP000044602"/>
    </source>
</evidence>
<dbReference type="InterPro" id="IPR010839">
    <property type="entry name" value="AtuA_N"/>
</dbReference>
<dbReference type="EC" id="3.4.-.-" evidence="1"/>
<keyword evidence="1" id="KW-0645">Protease</keyword>
<dbReference type="PROSITE" id="PS00455">
    <property type="entry name" value="AMP_BINDING"/>
    <property type="match status" value="1"/>
</dbReference>
<reference evidence="3 4" key="1">
    <citation type="submission" date="2015-05" db="EMBL/GenBank/DDBJ databases">
        <authorList>
            <person name="Wang D.B."/>
            <person name="Wang M."/>
        </authorList>
    </citation>
    <scope>NUCLEOTIDE SEQUENCE [LARGE SCALE GENOMIC DNA]</scope>
    <source>
        <strain evidence="3">VL1</strain>
    </source>
</reference>
<feature type="domain" description="ABM" evidence="2">
    <location>
        <begin position="379"/>
        <end position="471"/>
    </location>
</feature>
<dbReference type="Gene3D" id="3.40.50.12780">
    <property type="entry name" value="N-terminal domain of ligase-like"/>
    <property type="match status" value="1"/>
</dbReference>
<protein>
    <recommendedName>
        <fullName evidence="1">Peptide hydrolase</fullName>
        <ecNumber evidence="1">3.4.-.-</ecNumber>
    </recommendedName>
</protein>
<dbReference type="PROSITE" id="PS51725">
    <property type="entry name" value="ABM"/>
    <property type="match status" value="1"/>
</dbReference>
<keyword evidence="4" id="KW-1185">Reference proteome</keyword>
<keyword evidence="1" id="KW-0378">Hydrolase</keyword>
<dbReference type="Gene3D" id="3.30.70.100">
    <property type="match status" value="1"/>
</dbReference>
<dbReference type="EMBL" id="CVQH01000002">
    <property type="protein sequence ID" value="CRJ81703.1"/>
    <property type="molecule type" value="Genomic_DNA"/>
</dbReference>
<dbReference type="InterPro" id="IPR007138">
    <property type="entry name" value="ABM_dom"/>
</dbReference>
<dbReference type="Gene3D" id="3.40.630.10">
    <property type="entry name" value="Zn peptidases"/>
    <property type="match status" value="1"/>
</dbReference>
<gene>
    <name evidence="3" type="ORF">BN1708_001954</name>
</gene>
<dbReference type="GO" id="GO:0006508">
    <property type="term" value="P:proteolysis"/>
    <property type="evidence" value="ECO:0007669"/>
    <property type="project" value="UniProtKB-KW"/>
</dbReference>
<evidence type="ECO:0000313" key="3">
    <source>
        <dbReference type="EMBL" id="CRJ81703.1"/>
    </source>
</evidence>
<dbReference type="InterPro" id="IPR000873">
    <property type="entry name" value="AMP-dep_synth/lig_dom"/>
</dbReference>
<comment type="similarity">
    <text evidence="1">Belongs to the peptidase M28 family.</text>
</comment>
<sequence length="1488" mass="163822">MKIYKSSDINIPRDLNLTELLHTTAFPIPESHLIASDSLTNRSATLGELRDRAGRQGLAVARPHFVIAYGPVVRVVEQALDFAAEMLIKEKGTWTRPPVISVVLPTPGLKHISSDLIAATRLPIPHFDDTSTRLASIHLSSGTTGQPKGVELTHQNFVANVLRLLAFDAPGGHKMFHPASRTVAFTPWAHIANTTAPLFLGPYAGMLHHAMPVYNLEQFARLVGSVQATSFQGVPSVVLALADSDVTAKYDFSAARVTAVGGAPLKQAQLEKLLARAPWRLCQAYGMTEAAGYVAYQEYDEVLHDGCTGKLLPGIEACLKQEGGVEDVPDGATGVLWLRGSNISRGYAFNAEANERAFPMPGWYNTGDVCRIGEEGRVSIVGRTKDLIKYKGFQFIKQLAKAAHEALFNEGGTLEYAVLTSRDVARETDIWVIEEYIDEAAFDHHMSLPSVNAMQVWMGENLGPKPPTMHILTYPSDSFQFTRQQVNKHTNPWIIIAELNYMVGGVGVYDRKRAIHDMAKNEDVDVITGDWMSECNMTLRGSNKRDRLAQEKMSSGSTVVAKGYEPYFLDELDPAIPHLASRGIKIAVNAGASDAHGLALAVKELIMKHGVDLKIGVVDGDDVTDAVLDLYQKGETFSNLPANKPIQEWGFDPVCAQCYLGGTGIAECFRNGADIVLCGRVADASVTVGAAMWWHGWTRENLTELAGALMIGHIIECSTYATGGYYSGFKDLKGEDTDMEYPIAAIDEKGEAIITMEKGKHGLVNTQTVASQLLYEIQGPLYYNSDVTASIEDMHLQEIGEHAVHVSGVKGVPPPSTTKVGITAKGGWQAEFHFYLTGLDIAEKAAMVERQTKALMGDHIKRFSCLKFMVAGNVPSDPQSQEEATVDMRIFAQTRDPDLLSGNNFVDSDRGSFARFCIENLLQGYPGSTMAPDMRTAIGRPFFEYWVSLLPQSFVNETAHLPDGRVLDIPSPVVTREYAREQPSYETDSPANLKKVGPTTRGPIGWVVMGRSGDKSSNCNLGLFVRHDDEWDWLRTIMGTKQLRSMLGKDDVGNQIDRCEFPNIRAVHFLLKDHLDRGFNSTSSFDSLGKNLCDILTILESSAQTTPTEIGTRIIIMYSAMIFGIAAAVFVAPKSTLASPTSSGQDARVQLGPCDLRHLNAAARARIFRPNRSFFDLTDLIDPPLADLQYMDQDYPTKMVQQRETQNLIRGIDMERIANNMEALVTFQNRHYQSKHGVAASDWIYQEMKRLPGVTKLGRFRHSWPQNSIEMQVSEGRIKKRKTVIVGAHLDVSNKFVVESERDTARAPGANSNASGVVVLLEALNLLLRHHKLSDLKNRVVFQFYAAGDAGLKGSLDIFQQYKNQNISVAAMLNQDMAGSFLSEQAPTDYFNIVSTGTYEPLNGFLKRVIREYCSISWVEIEGGFVSSDHAAATKYGYPAAHVSDSAFAQNPWKGSELDTLDKIRIGHLVEHVKLVLGYVLELGFADL</sequence>
<name>A0A0G4KCY7_VERLO</name>
<accession>A0A0G4KCY7</accession>
<dbReference type="Pfam" id="PF07287">
    <property type="entry name" value="AtuA"/>
    <property type="match status" value="1"/>
</dbReference>
<dbReference type="InterPro" id="IPR011008">
    <property type="entry name" value="Dimeric_a/b-barrel"/>
</dbReference>
<dbReference type="SUPFAM" id="SSF54909">
    <property type="entry name" value="Dimeric alpha+beta barrel"/>
    <property type="match status" value="1"/>
</dbReference>
<keyword evidence="1" id="KW-0479">Metal-binding</keyword>
<dbReference type="Proteomes" id="UP000044602">
    <property type="component" value="Unassembled WGS sequence"/>
</dbReference>
<organism evidence="3 4">
    <name type="scientific">Verticillium longisporum</name>
    <name type="common">Verticillium dahliae var. longisporum</name>
    <dbReference type="NCBI Taxonomy" id="100787"/>
    <lineage>
        <taxon>Eukaryota</taxon>
        <taxon>Fungi</taxon>
        <taxon>Dikarya</taxon>
        <taxon>Ascomycota</taxon>
        <taxon>Pezizomycotina</taxon>
        <taxon>Sordariomycetes</taxon>
        <taxon>Hypocreomycetidae</taxon>
        <taxon>Glomerellales</taxon>
        <taxon>Plectosphaerellaceae</taxon>
        <taxon>Verticillium</taxon>
    </lineage>
</organism>
<dbReference type="GO" id="GO:0046872">
    <property type="term" value="F:metal ion binding"/>
    <property type="evidence" value="ECO:0007669"/>
    <property type="project" value="UniProtKB-KW"/>
</dbReference>
<keyword evidence="1" id="KW-0862">Zinc</keyword>
<proteinExistence type="inferred from homology"/>
<dbReference type="Pfam" id="PF23544">
    <property type="entry name" value="AtuA_ferredoxin"/>
    <property type="match status" value="1"/>
</dbReference>
<evidence type="ECO:0000259" key="2">
    <source>
        <dbReference type="PROSITE" id="PS51725"/>
    </source>
</evidence>
<dbReference type="InterPro" id="IPR056362">
    <property type="entry name" value="AtuA-like_ferredoxin_dom"/>
</dbReference>
<dbReference type="PANTHER" id="PTHR47585:SF2">
    <property type="entry name" value="DUF1446 DOMAIN PROTEIN (AFU_ORTHOLOGUE AFUA_6G11420)"/>
    <property type="match status" value="1"/>
</dbReference>
<dbReference type="Pfam" id="PF04389">
    <property type="entry name" value="Peptidase_M28"/>
    <property type="match status" value="1"/>
</dbReference>
<dbReference type="InterPro" id="IPR007484">
    <property type="entry name" value="Peptidase_M28"/>
</dbReference>
<dbReference type="SUPFAM" id="SSF53187">
    <property type="entry name" value="Zn-dependent exopeptidases"/>
    <property type="match status" value="1"/>
</dbReference>
<dbReference type="GO" id="GO:0008233">
    <property type="term" value="F:peptidase activity"/>
    <property type="evidence" value="ECO:0007669"/>
    <property type="project" value="UniProtKB-KW"/>
</dbReference>